<dbReference type="InterPro" id="IPR027417">
    <property type="entry name" value="P-loop_NTPase"/>
</dbReference>
<dbReference type="InterPro" id="IPR003439">
    <property type="entry name" value="ABC_transporter-like_ATP-bd"/>
</dbReference>
<evidence type="ECO:0000313" key="14">
    <source>
        <dbReference type="Proteomes" id="UP000766246"/>
    </source>
</evidence>
<keyword evidence="9 10" id="KW-0472">Membrane</keyword>
<evidence type="ECO:0000256" key="3">
    <source>
        <dbReference type="ARBA" id="ARBA00022475"/>
    </source>
</evidence>
<feature type="domain" description="ABC transporter" evidence="11">
    <location>
        <begin position="356"/>
        <end position="595"/>
    </location>
</feature>
<dbReference type="GO" id="GO:0140359">
    <property type="term" value="F:ABC-type transporter activity"/>
    <property type="evidence" value="ECO:0007669"/>
    <property type="project" value="InterPro"/>
</dbReference>
<keyword evidence="7 13" id="KW-0067">ATP-binding</keyword>
<evidence type="ECO:0000259" key="12">
    <source>
        <dbReference type="PROSITE" id="PS50929"/>
    </source>
</evidence>
<dbReference type="GO" id="GO:0005886">
    <property type="term" value="C:plasma membrane"/>
    <property type="evidence" value="ECO:0007669"/>
    <property type="project" value="UniProtKB-SubCell"/>
</dbReference>
<evidence type="ECO:0000256" key="5">
    <source>
        <dbReference type="ARBA" id="ARBA00022741"/>
    </source>
</evidence>
<keyword evidence="4 10" id="KW-0812">Transmembrane</keyword>
<dbReference type="InterPro" id="IPR039421">
    <property type="entry name" value="Type_1_exporter"/>
</dbReference>
<proteinExistence type="predicted"/>
<dbReference type="SUPFAM" id="SSF90123">
    <property type="entry name" value="ABC transporter transmembrane region"/>
    <property type="match status" value="1"/>
</dbReference>
<accession>A0A927U942</accession>
<dbReference type="PROSITE" id="PS50893">
    <property type="entry name" value="ABC_TRANSPORTER_2"/>
    <property type="match status" value="1"/>
</dbReference>
<dbReference type="Pfam" id="PF00005">
    <property type="entry name" value="ABC_tran"/>
    <property type="match status" value="1"/>
</dbReference>
<evidence type="ECO:0000259" key="11">
    <source>
        <dbReference type="PROSITE" id="PS50893"/>
    </source>
</evidence>
<dbReference type="EMBL" id="SVER01000012">
    <property type="protein sequence ID" value="MBE5919387.1"/>
    <property type="molecule type" value="Genomic_DNA"/>
</dbReference>
<evidence type="ECO:0000256" key="6">
    <source>
        <dbReference type="ARBA" id="ARBA00022807"/>
    </source>
</evidence>
<dbReference type="InterPro" id="IPR036640">
    <property type="entry name" value="ABC1_TM_sf"/>
</dbReference>
<dbReference type="GO" id="GO:0016887">
    <property type="term" value="F:ATP hydrolysis activity"/>
    <property type="evidence" value="ECO:0007669"/>
    <property type="project" value="InterPro"/>
</dbReference>
<organism evidence="13 14">
    <name type="scientific">Pseudobutyrivibrio ruminis</name>
    <dbReference type="NCBI Taxonomy" id="46206"/>
    <lineage>
        <taxon>Bacteria</taxon>
        <taxon>Bacillati</taxon>
        <taxon>Bacillota</taxon>
        <taxon>Clostridia</taxon>
        <taxon>Lachnospirales</taxon>
        <taxon>Lachnospiraceae</taxon>
        <taxon>Pseudobutyrivibrio</taxon>
    </lineage>
</organism>
<keyword evidence="6" id="KW-0645">Protease</keyword>
<evidence type="ECO:0000256" key="8">
    <source>
        <dbReference type="ARBA" id="ARBA00022989"/>
    </source>
</evidence>
<dbReference type="PANTHER" id="PTHR24221">
    <property type="entry name" value="ATP-BINDING CASSETTE SUB-FAMILY B"/>
    <property type="match status" value="1"/>
</dbReference>
<dbReference type="SMART" id="SM00382">
    <property type="entry name" value="AAA"/>
    <property type="match status" value="1"/>
</dbReference>
<dbReference type="GO" id="GO:0034040">
    <property type="term" value="F:ATPase-coupled lipid transmembrane transporter activity"/>
    <property type="evidence" value="ECO:0007669"/>
    <property type="project" value="TreeGrafter"/>
</dbReference>
<comment type="caution">
    <text evidence="13">The sequence shown here is derived from an EMBL/GenBank/DDBJ whole genome shotgun (WGS) entry which is preliminary data.</text>
</comment>
<keyword evidence="6" id="KW-0378">Hydrolase</keyword>
<feature type="transmembrane region" description="Helical" evidence="10">
    <location>
        <begin position="161"/>
        <end position="185"/>
    </location>
</feature>
<gene>
    <name evidence="13" type="ORF">E7272_06020</name>
</gene>
<dbReference type="PANTHER" id="PTHR24221:SF654">
    <property type="entry name" value="ATP-BINDING CASSETTE SUB-FAMILY B MEMBER 6"/>
    <property type="match status" value="1"/>
</dbReference>
<protein>
    <submittedName>
        <fullName evidence="13">ABC transporter ATP-binding protein</fullName>
    </submittedName>
</protein>
<feature type="domain" description="ABC transmembrane type-1" evidence="12">
    <location>
        <begin position="225"/>
        <end position="320"/>
    </location>
</feature>
<keyword evidence="2" id="KW-0813">Transport</keyword>
<sequence>MKRIKEKGKYNTFQNFMWMVKRSKISRVPYLLWISILSGILACIINVVGMLTTPMILDLLESGKSIAIFMQTISLVIGLLIVLTGVKTYLHFYMSIPKISCRTGIIESIAEKFSITSFPNVEDEKFLKLQEKASSASNNNSKATEDIWNKIEDLVRYSFSLLIYFVILTKLKWWILLLIIGTSVLEHTINRQIVQWQYNHRDEEATLFKRVMYFWRQSKDVGLGKDIRIFGMKSWLMDMFDDAIRTYEAFISKRERKYIWMNVLDLILSFLRNGVAYIYVAKLVVEGNLPASLFVLYIATIGNLTEQMLGIMDTCNTMNRYSMEINVVREYFDYKEQFRFEGGIKLPNAVDGKYEIELKNVSFRYPNNDTDTLHNINLRIAPGEKVAVVGLNGAGKTTLIRLISGFYDPTEGEVLLNGINIKEFNRREYYRLFSAVFQEFSILDATINDNITLEDDATNPERVWEVISKAGLEVKVKNLPDGLNTIIGKKIYENGVLLSGGEEQRLILARALYKDAPILLLDEPTAALDPIAENDIYHKYNSMTNGKTSVFISHRLASTRFCDRILLLDKGRIIEEGTHDSLILSDGEYAKLFYVQKKYYQKEAIHG</sequence>
<dbReference type="Gene3D" id="1.20.1560.10">
    <property type="entry name" value="ABC transporter type 1, transmembrane domain"/>
    <property type="match status" value="1"/>
</dbReference>
<feature type="transmembrane region" description="Helical" evidence="10">
    <location>
        <begin position="30"/>
        <end position="56"/>
    </location>
</feature>
<name>A0A927U942_9FIRM</name>
<dbReference type="Gene3D" id="3.40.50.300">
    <property type="entry name" value="P-loop containing nucleotide triphosphate hydrolases"/>
    <property type="match status" value="1"/>
</dbReference>
<keyword evidence="3" id="KW-1003">Cell membrane</keyword>
<dbReference type="GO" id="GO:0005524">
    <property type="term" value="F:ATP binding"/>
    <property type="evidence" value="ECO:0007669"/>
    <property type="project" value="UniProtKB-KW"/>
</dbReference>
<evidence type="ECO:0000256" key="10">
    <source>
        <dbReference type="SAM" id="Phobius"/>
    </source>
</evidence>
<dbReference type="GO" id="GO:0008234">
    <property type="term" value="F:cysteine-type peptidase activity"/>
    <property type="evidence" value="ECO:0007669"/>
    <property type="project" value="UniProtKB-KW"/>
</dbReference>
<evidence type="ECO:0000256" key="2">
    <source>
        <dbReference type="ARBA" id="ARBA00022448"/>
    </source>
</evidence>
<evidence type="ECO:0000256" key="7">
    <source>
        <dbReference type="ARBA" id="ARBA00022840"/>
    </source>
</evidence>
<dbReference type="PROSITE" id="PS50929">
    <property type="entry name" value="ABC_TM1F"/>
    <property type="match status" value="1"/>
</dbReference>
<reference evidence="13" key="1">
    <citation type="submission" date="2019-04" db="EMBL/GenBank/DDBJ databases">
        <title>Evolution of Biomass-Degrading Anaerobic Consortia Revealed by Metagenomics.</title>
        <authorList>
            <person name="Peng X."/>
        </authorList>
    </citation>
    <scope>NUCLEOTIDE SEQUENCE</scope>
    <source>
        <strain evidence="13">SIG311</strain>
    </source>
</reference>
<keyword evidence="5" id="KW-0547">Nucleotide-binding</keyword>
<dbReference type="InterPro" id="IPR011527">
    <property type="entry name" value="ABC1_TM_dom"/>
</dbReference>
<dbReference type="InterPro" id="IPR003593">
    <property type="entry name" value="AAA+_ATPase"/>
</dbReference>
<evidence type="ECO:0000256" key="1">
    <source>
        <dbReference type="ARBA" id="ARBA00004651"/>
    </source>
</evidence>
<keyword evidence="8 10" id="KW-1133">Transmembrane helix</keyword>
<feature type="transmembrane region" description="Helical" evidence="10">
    <location>
        <begin position="68"/>
        <end position="90"/>
    </location>
</feature>
<dbReference type="FunFam" id="3.40.50.300:FF:000299">
    <property type="entry name" value="ABC transporter ATP-binding protein/permease"/>
    <property type="match status" value="1"/>
</dbReference>
<evidence type="ECO:0000256" key="4">
    <source>
        <dbReference type="ARBA" id="ARBA00022692"/>
    </source>
</evidence>
<comment type="subcellular location">
    <subcellularLocation>
        <location evidence="1">Cell membrane</location>
        <topology evidence="1">Multi-pass membrane protein</topology>
    </subcellularLocation>
</comment>
<dbReference type="SUPFAM" id="SSF52540">
    <property type="entry name" value="P-loop containing nucleoside triphosphate hydrolases"/>
    <property type="match status" value="1"/>
</dbReference>
<keyword evidence="6" id="KW-0788">Thiol protease</keyword>
<dbReference type="AlphaFoldDB" id="A0A927U942"/>
<evidence type="ECO:0000256" key="9">
    <source>
        <dbReference type="ARBA" id="ARBA00023136"/>
    </source>
</evidence>
<dbReference type="Proteomes" id="UP000766246">
    <property type="component" value="Unassembled WGS sequence"/>
</dbReference>
<evidence type="ECO:0000313" key="13">
    <source>
        <dbReference type="EMBL" id="MBE5919387.1"/>
    </source>
</evidence>